<dbReference type="Proteomes" id="UP000030693">
    <property type="component" value="Unassembled WGS sequence"/>
</dbReference>
<evidence type="ECO:0000313" key="3">
    <source>
        <dbReference type="EMBL" id="KCV69834.1"/>
    </source>
</evidence>
<reference evidence="3" key="1">
    <citation type="submission" date="2013-04" db="EMBL/GenBank/DDBJ databases">
        <title>The Genome Sequence of Fonticula alba ATCC 38817.</title>
        <authorList>
            <consortium name="The Broad Institute Genomics Platform"/>
            <person name="Russ C."/>
            <person name="Cuomo C."/>
            <person name="Burger G."/>
            <person name="Gray M.W."/>
            <person name="Holland P.W.H."/>
            <person name="King N."/>
            <person name="Lang F.B.F."/>
            <person name="Roger A.J."/>
            <person name="Ruiz-Trillo I."/>
            <person name="Brown M."/>
            <person name="Walker B."/>
            <person name="Young S."/>
            <person name="Zeng Q."/>
            <person name="Gargeya S."/>
            <person name="Fitzgerald M."/>
            <person name="Haas B."/>
            <person name="Abouelleil A."/>
            <person name="Allen A.W."/>
            <person name="Alvarado L."/>
            <person name="Arachchi H.M."/>
            <person name="Berlin A.M."/>
            <person name="Chapman S.B."/>
            <person name="Gainer-Dewar J."/>
            <person name="Goldberg J."/>
            <person name="Griggs A."/>
            <person name="Gujja S."/>
            <person name="Hansen M."/>
            <person name="Howarth C."/>
            <person name="Imamovic A."/>
            <person name="Ireland A."/>
            <person name="Larimer J."/>
            <person name="McCowan C."/>
            <person name="Murphy C."/>
            <person name="Pearson M."/>
            <person name="Poon T.W."/>
            <person name="Priest M."/>
            <person name="Roberts A."/>
            <person name="Saif S."/>
            <person name="Shea T."/>
            <person name="Sisk P."/>
            <person name="Sykes S."/>
            <person name="Wortman J."/>
            <person name="Nusbaum C."/>
            <person name="Birren B."/>
        </authorList>
    </citation>
    <scope>NUCLEOTIDE SEQUENCE [LARGE SCALE GENOMIC DNA]</scope>
    <source>
        <strain evidence="3">ATCC 38817</strain>
    </source>
</reference>
<keyword evidence="4" id="KW-1185">Reference proteome</keyword>
<gene>
    <name evidence="3" type="ORF">H696_03307</name>
</gene>
<name>A0A058Z6B7_FONAL</name>
<dbReference type="AlphaFoldDB" id="A0A058Z6B7"/>
<protein>
    <recommendedName>
        <fullName evidence="2">Oxidoreductase-like domain-containing protein</fullName>
    </recommendedName>
</protein>
<feature type="compositionally biased region" description="Low complexity" evidence="1">
    <location>
        <begin position="111"/>
        <end position="125"/>
    </location>
</feature>
<dbReference type="GeneID" id="20528032"/>
<organism evidence="3">
    <name type="scientific">Fonticula alba</name>
    <name type="common">Slime mold</name>
    <dbReference type="NCBI Taxonomy" id="691883"/>
    <lineage>
        <taxon>Eukaryota</taxon>
        <taxon>Rotosphaerida</taxon>
        <taxon>Fonticulaceae</taxon>
        <taxon>Fonticula</taxon>
    </lineage>
</organism>
<evidence type="ECO:0000259" key="2">
    <source>
        <dbReference type="Pfam" id="PF09791"/>
    </source>
</evidence>
<dbReference type="Pfam" id="PF09791">
    <property type="entry name" value="Oxidored-like"/>
    <property type="match status" value="1"/>
</dbReference>
<feature type="domain" description="Oxidoreductase-like" evidence="2">
    <location>
        <begin position="136"/>
        <end position="148"/>
    </location>
</feature>
<evidence type="ECO:0000313" key="4">
    <source>
        <dbReference type="Proteomes" id="UP000030693"/>
    </source>
</evidence>
<proteinExistence type="predicted"/>
<dbReference type="EMBL" id="KB932205">
    <property type="protein sequence ID" value="KCV69834.1"/>
    <property type="molecule type" value="Genomic_DNA"/>
</dbReference>
<sequence>MLVRHALGGATVQSLARRARSTSTAAGPPRLPATTRMTAAAATATAATIAAATATAAMSPDKNPATGAALRSIALRGAPRKNGLGPGLFYSLMMDRRRCAEIGEARHPSEAATATAAGPVPSGAGAASIPSVSGVECCMSGCVNCVLNDVFEQAAAAEERPGADAGPPAANVDPSISAFLALERRLRAKAAADAAGGGS</sequence>
<dbReference type="RefSeq" id="XP_009495440.1">
    <property type="nucleotide sequence ID" value="XM_009497165.1"/>
</dbReference>
<accession>A0A058Z6B7</accession>
<feature type="region of interest" description="Disordered" evidence="1">
    <location>
        <begin position="13"/>
        <end position="32"/>
    </location>
</feature>
<dbReference type="InterPro" id="IPR019180">
    <property type="entry name" value="Oxidoreductase-like_N"/>
</dbReference>
<evidence type="ECO:0000256" key="1">
    <source>
        <dbReference type="SAM" id="MobiDB-lite"/>
    </source>
</evidence>
<feature type="region of interest" description="Disordered" evidence="1">
    <location>
        <begin position="106"/>
        <end position="125"/>
    </location>
</feature>